<evidence type="ECO:0000256" key="1">
    <source>
        <dbReference type="ARBA" id="ARBA00004761"/>
    </source>
</evidence>
<organism evidence="11 12">
    <name type="scientific">Rothia koreensis</name>
    <dbReference type="NCBI Taxonomy" id="592378"/>
    <lineage>
        <taxon>Bacteria</taxon>
        <taxon>Bacillati</taxon>
        <taxon>Actinomycetota</taxon>
        <taxon>Actinomycetes</taxon>
        <taxon>Micrococcales</taxon>
        <taxon>Micrococcaceae</taxon>
        <taxon>Rothia</taxon>
    </lineage>
</organism>
<proteinExistence type="inferred from homology"/>
<dbReference type="SUPFAM" id="SSF52540">
    <property type="entry name" value="P-loop containing nucleoside triphosphate hydrolases"/>
    <property type="match status" value="1"/>
</dbReference>
<dbReference type="GO" id="GO:0005524">
    <property type="term" value="F:ATP binding"/>
    <property type="evidence" value="ECO:0007669"/>
    <property type="project" value="UniProtKB-KW"/>
</dbReference>
<evidence type="ECO:0000313" key="11">
    <source>
        <dbReference type="EMBL" id="MUN54899.1"/>
    </source>
</evidence>
<dbReference type="PANTHER" id="PTHR43442">
    <property type="entry name" value="GLUCONOKINASE-RELATED"/>
    <property type="match status" value="1"/>
</dbReference>
<sequence length="167" mass="17883">MGVSGAGKTTIGSLLASRLGAEFIDADSLHPLSNVEKMAAGNPLTDEDRWPWLHVVGQTLQKAAAVGPEGTGLVIACSALRRSYRDAILAEAPRTFFVHLAGDEETLSHRLEGRSDHFMPTGLLRSQLETLEELDDDEPGARIDVAATIDHILDDSVRAIAASAVTW</sequence>
<evidence type="ECO:0000256" key="7">
    <source>
        <dbReference type="ARBA" id="ARBA00022840"/>
    </source>
</evidence>
<reference evidence="11 12" key="1">
    <citation type="submission" date="2019-12" db="EMBL/GenBank/DDBJ databases">
        <authorList>
            <person name="Li J."/>
            <person name="Shi Y."/>
            <person name="Xu G."/>
            <person name="Xiao D."/>
            <person name="Ran X."/>
        </authorList>
    </citation>
    <scope>NUCLEOTIDE SEQUENCE [LARGE SCALE GENOMIC DNA]</scope>
    <source>
        <strain evidence="11 12">JCM 15915</strain>
    </source>
</reference>
<evidence type="ECO:0000313" key="12">
    <source>
        <dbReference type="Proteomes" id="UP000462152"/>
    </source>
</evidence>
<dbReference type="CDD" id="cd02021">
    <property type="entry name" value="GntK"/>
    <property type="match status" value="1"/>
</dbReference>
<evidence type="ECO:0000256" key="10">
    <source>
        <dbReference type="RuleBase" id="RU363066"/>
    </source>
</evidence>
<accession>A0A7K1LI94</accession>
<comment type="similarity">
    <text evidence="2 10">Belongs to the gluconokinase GntK/GntV family.</text>
</comment>
<dbReference type="Proteomes" id="UP000462152">
    <property type="component" value="Unassembled WGS sequence"/>
</dbReference>
<dbReference type="Pfam" id="PF01202">
    <property type="entry name" value="SKI"/>
    <property type="match status" value="1"/>
</dbReference>
<dbReference type="GO" id="GO:0005737">
    <property type="term" value="C:cytoplasm"/>
    <property type="evidence" value="ECO:0007669"/>
    <property type="project" value="TreeGrafter"/>
</dbReference>
<dbReference type="InterPro" id="IPR027417">
    <property type="entry name" value="P-loop_NTPase"/>
</dbReference>
<dbReference type="Gene3D" id="3.40.50.300">
    <property type="entry name" value="P-loop containing nucleotide triphosphate hydrolases"/>
    <property type="match status" value="1"/>
</dbReference>
<dbReference type="InterPro" id="IPR006001">
    <property type="entry name" value="Therm_gnt_kin"/>
</dbReference>
<evidence type="ECO:0000256" key="5">
    <source>
        <dbReference type="ARBA" id="ARBA00022741"/>
    </source>
</evidence>
<dbReference type="AlphaFoldDB" id="A0A7K1LI94"/>
<dbReference type="PANTHER" id="PTHR43442:SF3">
    <property type="entry name" value="GLUCONOKINASE-RELATED"/>
    <property type="match status" value="1"/>
</dbReference>
<evidence type="ECO:0000256" key="2">
    <source>
        <dbReference type="ARBA" id="ARBA00008420"/>
    </source>
</evidence>
<keyword evidence="5 10" id="KW-0547">Nucleotide-binding</keyword>
<dbReference type="GO" id="GO:0046316">
    <property type="term" value="F:gluconokinase activity"/>
    <property type="evidence" value="ECO:0007669"/>
    <property type="project" value="UniProtKB-EC"/>
</dbReference>
<evidence type="ECO:0000256" key="8">
    <source>
        <dbReference type="ARBA" id="ARBA00023064"/>
    </source>
</evidence>
<dbReference type="GO" id="GO:0019521">
    <property type="term" value="P:D-gluconate metabolic process"/>
    <property type="evidence" value="ECO:0007669"/>
    <property type="project" value="UniProtKB-KW"/>
</dbReference>
<dbReference type="OrthoDB" id="9795716at2"/>
<name>A0A7K1LI94_9MICC</name>
<evidence type="ECO:0000256" key="4">
    <source>
        <dbReference type="ARBA" id="ARBA00022679"/>
    </source>
</evidence>
<keyword evidence="7 10" id="KW-0067">ATP-binding</keyword>
<keyword evidence="6 10" id="KW-0418">Kinase</keyword>
<dbReference type="EC" id="2.7.1.12" evidence="3 10"/>
<keyword evidence="8" id="KW-0311">Gluconate utilization</keyword>
<evidence type="ECO:0000256" key="3">
    <source>
        <dbReference type="ARBA" id="ARBA00012054"/>
    </source>
</evidence>
<evidence type="ECO:0000256" key="6">
    <source>
        <dbReference type="ARBA" id="ARBA00022777"/>
    </source>
</evidence>
<protein>
    <recommendedName>
        <fullName evidence="3 10">Gluconokinase</fullName>
        <ecNumber evidence="3 10">2.7.1.12</ecNumber>
    </recommendedName>
</protein>
<comment type="catalytic activity">
    <reaction evidence="9 10">
        <text>D-gluconate + ATP = 6-phospho-D-gluconate + ADP + H(+)</text>
        <dbReference type="Rhea" id="RHEA:19433"/>
        <dbReference type="ChEBI" id="CHEBI:15378"/>
        <dbReference type="ChEBI" id="CHEBI:18391"/>
        <dbReference type="ChEBI" id="CHEBI:30616"/>
        <dbReference type="ChEBI" id="CHEBI:58759"/>
        <dbReference type="ChEBI" id="CHEBI:456216"/>
        <dbReference type="EC" id="2.7.1.12"/>
    </reaction>
</comment>
<evidence type="ECO:0000256" key="9">
    <source>
        <dbReference type="ARBA" id="ARBA00048090"/>
    </source>
</evidence>
<dbReference type="NCBIfam" id="TIGR01313">
    <property type="entry name" value="therm_gnt_kin"/>
    <property type="match status" value="1"/>
</dbReference>
<dbReference type="EMBL" id="WOGT01000003">
    <property type="protein sequence ID" value="MUN54899.1"/>
    <property type="molecule type" value="Genomic_DNA"/>
</dbReference>
<keyword evidence="12" id="KW-1185">Reference proteome</keyword>
<dbReference type="FunFam" id="3.40.50.300:FF:000522">
    <property type="entry name" value="Gluconokinase"/>
    <property type="match status" value="1"/>
</dbReference>
<gene>
    <name evidence="11" type="ORF">GMA10_06685</name>
</gene>
<comment type="caution">
    <text evidence="11">The sequence shown here is derived from an EMBL/GenBank/DDBJ whole genome shotgun (WGS) entry which is preliminary data.</text>
</comment>
<comment type="pathway">
    <text evidence="1">Carbohydrate acid metabolism.</text>
</comment>
<dbReference type="InterPro" id="IPR031322">
    <property type="entry name" value="Shikimate/glucono_kinase"/>
</dbReference>
<keyword evidence="4 10" id="KW-0808">Transferase</keyword>